<comment type="caution">
    <text evidence="1">The sequence shown here is derived from an EMBL/GenBank/DDBJ whole genome shotgun (WGS) entry which is preliminary data.</text>
</comment>
<evidence type="ECO:0000313" key="2">
    <source>
        <dbReference type="Proteomes" id="UP000695562"/>
    </source>
</evidence>
<accession>A0A8J4PSC8</accession>
<dbReference type="EMBL" id="AJWJ01000193">
    <property type="protein sequence ID" value="KAF2073623.1"/>
    <property type="molecule type" value="Genomic_DNA"/>
</dbReference>
<dbReference type="AlphaFoldDB" id="A0A8J4PSC8"/>
<dbReference type="Proteomes" id="UP000695562">
    <property type="component" value="Unassembled WGS sequence"/>
</dbReference>
<proteinExistence type="predicted"/>
<reference evidence="1" key="1">
    <citation type="submission" date="2020-01" db="EMBL/GenBank/DDBJ databases">
        <title>Development of genomics and gene disruption for Polysphondylium violaceum indicates a role for the polyketide synthase stlB in stalk morphogenesis.</title>
        <authorList>
            <person name="Narita B."/>
            <person name="Kawabe Y."/>
            <person name="Kin K."/>
            <person name="Saito T."/>
            <person name="Gibbs R."/>
            <person name="Kuspa A."/>
            <person name="Muzny D."/>
            <person name="Queller D."/>
            <person name="Richards S."/>
            <person name="Strassman J."/>
            <person name="Sucgang R."/>
            <person name="Worley K."/>
            <person name="Schaap P."/>
        </authorList>
    </citation>
    <scope>NUCLEOTIDE SEQUENCE</scope>
    <source>
        <strain evidence="1">QSvi11</strain>
    </source>
</reference>
<keyword evidence="2" id="KW-1185">Reference proteome</keyword>
<name>A0A8J4PSC8_9MYCE</name>
<protein>
    <submittedName>
        <fullName evidence="1">Uncharacterized protein</fullName>
    </submittedName>
</protein>
<organism evidence="1 2">
    <name type="scientific">Polysphondylium violaceum</name>
    <dbReference type="NCBI Taxonomy" id="133409"/>
    <lineage>
        <taxon>Eukaryota</taxon>
        <taxon>Amoebozoa</taxon>
        <taxon>Evosea</taxon>
        <taxon>Eumycetozoa</taxon>
        <taxon>Dictyostelia</taxon>
        <taxon>Dictyosteliales</taxon>
        <taxon>Dictyosteliaceae</taxon>
        <taxon>Polysphondylium</taxon>
    </lineage>
</organism>
<gene>
    <name evidence="1" type="ORF">CYY_005080</name>
</gene>
<sequence>MNYQPATTSINYKKVGYFKQRRGDIKNNSIATVCCIDTKSSLNNYYNNNNNKSSIRVLRHYTYSKRNNNTKPNNLLILLSKRKRVVLHKKIIKKNQQKKTNTPIAISQQALNFNTATVPNTTAEMKPESLNSPYNSPMFSKDISRDFNSTCPGYAPFNSTEYLTQNYYDILHLEDPQHFATAAVDQQLNNYGSMFDLIKDGNNNSLFPAQIVPSL</sequence>
<evidence type="ECO:0000313" key="1">
    <source>
        <dbReference type="EMBL" id="KAF2073623.1"/>
    </source>
</evidence>